<name>A0A1L9R3S7_ASPWE</name>
<evidence type="ECO:0000313" key="2">
    <source>
        <dbReference type="EMBL" id="OJJ29564.1"/>
    </source>
</evidence>
<keyword evidence="1" id="KW-0175">Coiled coil</keyword>
<evidence type="ECO:0000256" key="1">
    <source>
        <dbReference type="SAM" id="Coils"/>
    </source>
</evidence>
<proteinExistence type="predicted"/>
<dbReference type="OrthoDB" id="4471151at2759"/>
<dbReference type="STRING" id="1073089.A0A1L9R3S7"/>
<organism evidence="2 3">
    <name type="scientific">Aspergillus wentii DTO 134E9</name>
    <dbReference type="NCBI Taxonomy" id="1073089"/>
    <lineage>
        <taxon>Eukaryota</taxon>
        <taxon>Fungi</taxon>
        <taxon>Dikarya</taxon>
        <taxon>Ascomycota</taxon>
        <taxon>Pezizomycotina</taxon>
        <taxon>Eurotiomycetes</taxon>
        <taxon>Eurotiomycetidae</taxon>
        <taxon>Eurotiales</taxon>
        <taxon>Aspergillaceae</taxon>
        <taxon>Aspergillus</taxon>
        <taxon>Aspergillus subgen. Cremei</taxon>
    </lineage>
</organism>
<dbReference type="GeneID" id="63752715"/>
<dbReference type="AlphaFoldDB" id="A0A1L9R3S7"/>
<keyword evidence="3" id="KW-1185">Reference proteome</keyword>
<evidence type="ECO:0000313" key="3">
    <source>
        <dbReference type="Proteomes" id="UP000184383"/>
    </source>
</evidence>
<reference evidence="3" key="1">
    <citation type="journal article" date="2017" name="Genome Biol.">
        <title>Comparative genomics reveals high biological diversity and specific adaptations in the industrially and medically important fungal genus Aspergillus.</title>
        <authorList>
            <person name="de Vries R.P."/>
            <person name="Riley R."/>
            <person name="Wiebenga A."/>
            <person name="Aguilar-Osorio G."/>
            <person name="Amillis S."/>
            <person name="Uchima C.A."/>
            <person name="Anderluh G."/>
            <person name="Asadollahi M."/>
            <person name="Askin M."/>
            <person name="Barry K."/>
            <person name="Battaglia E."/>
            <person name="Bayram O."/>
            <person name="Benocci T."/>
            <person name="Braus-Stromeyer S.A."/>
            <person name="Caldana C."/>
            <person name="Canovas D."/>
            <person name="Cerqueira G.C."/>
            <person name="Chen F."/>
            <person name="Chen W."/>
            <person name="Choi C."/>
            <person name="Clum A."/>
            <person name="Dos Santos R.A."/>
            <person name="Damasio A.R."/>
            <person name="Diallinas G."/>
            <person name="Emri T."/>
            <person name="Fekete E."/>
            <person name="Flipphi M."/>
            <person name="Freyberg S."/>
            <person name="Gallo A."/>
            <person name="Gournas C."/>
            <person name="Habgood R."/>
            <person name="Hainaut M."/>
            <person name="Harispe M.L."/>
            <person name="Henrissat B."/>
            <person name="Hilden K.S."/>
            <person name="Hope R."/>
            <person name="Hossain A."/>
            <person name="Karabika E."/>
            <person name="Karaffa L."/>
            <person name="Karanyi Z."/>
            <person name="Krasevec N."/>
            <person name="Kuo A."/>
            <person name="Kusch H."/>
            <person name="LaButti K."/>
            <person name="Lagendijk E.L."/>
            <person name="Lapidus A."/>
            <person name="Levasseur A."/>
            <person name="Lindquist E."/>
            <person name="Lipzen A."/>
            <person name="Logrieco A.F."/>
            <person name="MacCabe A."/>
            <person name="Maekelae M.R."/>
            <person name="Malavazi I."/>
            <person name="Melin P."/>
            <person name="Meyer V."/>
            <person name="Mielnichuk N."/>
            <person name="Miskei M."/>
            <person name="Molnar A.P."/>
            <person name="Mule G."/>
            <person name="Ngan C.Y."/>
            <person name="Orejas M."/>
            <person name="Orosz E."/>
            <person name="Ouedraogo J.P."/>
            <person name="Overkamp K.M."/>
            <person name="Park H.-S."/>
            <person name="Perrone G."/>
            <person name="Piumi F."/>
            <person name="Punt P.J."/>
            <person name="Ram A.F."/>
            <person name="Ramon A."/>
            <person name="Rauscher S."/>
            <person name="Record E."/>
            <person name="Riano-Pachon D.M."/>
            <person name="Robert V."/>
            <person name="Roehrig J."/>
            <person name="Ruller R."/>
            <person name="Salamov A."/>
            <person name="Salih N.S."/>
            <person name="Samson R.A."/>
            <person name="Sandor E."/>
            <person name="Sanguinetti M."/>
            <person name="Schuetze T."/>
            <person name="Sepcic K."/>
            <person name="Shelest E."/>
            <person name="Sherlock G."/>
            <person name="Sophianopoulou V."/>
            <person name="Squina F.M."/>
            <person name="Sun H."/>
            <person name="Susca A."/>
            <person name="Todd R.B."/>
            <person name="Tsang A."/>
            <person name="Unkles S.E."/>
            <person name="van de Wiele N."/>
            <person name="van Rossen-Uffink D."/>
            <person name="Oliveira J.V."/>
            <person name="Vesth T.C."/>
            <person name="Visser J."/>
            <person name="Yu J.-H."/>
            <person name="Zhou M."/>
            <person name="Andersen M.R."/>
            <person name="Archer D.B."/>
            <person name="Baker S.E."/>
            <person name="Benoit I."/>
            <person name="Brakhage A.A."/>
            <person name="Braus G.H."/>
            <person name="Fischer R."/>
            <person name="Frisvad J.C."/>
            <person name="Goldman G.H."/>
            <person name="Houbraken J."/>
            <person name="Oakley B."/>
            <person name="Pocsi I."/>
            <person name="Scazzocchio C."/>
            <person name="Seiboth B."/>
            <person name="vanKuyk P.A."/>
            <person name="Wortman J."/>
            <person name="Dyer P.S."/>
            <person name="Grigoriev I.V."/>
        </authorList>
    </citation>
    <scope>NUCLEOTIDE SEQUENCE [LARGE SCALE GENOMIC DNA]</scope>
    <source>
        <strain evidence="3">DTO 134E9</strain>
    </source>
</reference>
<dbReference type="RefSeq" id="XP_040683241.1">
    <property type="nucleotide sequence ID" value="XM_040836867.1"/>
</dbReference>
<sequence>MGDGQKAEIMIFANAERSPDDLVVTYFDNGYQNRLNWNEYKSIGPIATAAVVRAGWNCAKLEQIAQSVRDRRFCEDELDRLREQARAERRRISTRGLSEPVSVFD</sequence>
<accession>A0A1L9R3S7</accession>
<dbReference type="EMBL" id="KV878221">
    <property type="protein sequence ID" value="OJJ29564.1"/>
    <property type="molecule type" value="Genomic_DNA"/>
</dbReference>
<gene>
    <name evidence="2" type="ORF">ASPWEDRAFT_46923</name>
</gene>
<dbReference type="Proteomes" id="UP000184383">
    <property type="component" value="Unassembled WGS sequence"/>
</dbReference>
<protein>
    <submittedName>
        <fullName evidence="2">Uncharacterized protein</fullName>
    </submittedName>
</protein>
<feature type="coiled-coil region" evidence="1">
    <location>
        <begin position="64"/>
        <end position="91"/>
    </location>
</feature>
<dbReference type="VEuPathDB" id="FungiDB:ASPWEDRAFT_46923"/>